<gene>
    <name evidence="2" type="ORF">BP00DRAFT_430000</name>
</gene>
<evidence type="ECO:0000313" key="3">
    <source>
        <dbReference type="Proteomes" id="UP000248817"/>
    </source>
</evidence>
<dbReference type="EMBL" id="KZ825586">
    <property type="protein sequence ID" value="PYI26765.1"/>
    <property type="molecule type" value="Genomic_DNA"/>
</dbReference>
<evidence type="ECO:0000256" key="1">
    <source>
        <dbReference type="SAM" id="MobiDB-lite"/>
    </source>
</evidence>
<reference evidence="2 3" key="1">
    <citation type="submission" date="2018-02" db="EMBL/GenBank/DDBJ databases">
        <title>The genomes of Aspergillus section Nigri reveals drivers in fungal speciation.</title>
        <authorList>
            <consortium name="DOE Joint Genome Institute"/>
            <person name="Vesth T.C."/>
            <person name="Nybo J."/>
            <person name="Theobald S."/>
            <person name="Brandl J."/>
            <person name="Frisvad J.C."/>
            <person name="Nielsen K.F."/>
            <person name="Lyhne E.K."/>
            <person name="Kogle M.E."/>
            <person name="Kuo A."/>
            <person name="Riley R."/>
            <person name="Clum A."/>
            <person name="Nolan M."/>
            <person name="Lipzen A."/>
            <person name="Salamov A."/>
            <person name="Henrissat B."/>
            <person name="Wiebenga A."/>
            <person name="De vries R.P."/>
            <person name="Grigoriev I.V."/>
            <person name="Mortensen U.H."/>
            <person name="Andersen M.R."/>
            <person name="Baker S.E."/>
        </authorList>
    </citation>
    <scope>NUCLEOTIDE SEQUENCE [LARGE SCALE GENOMIC DNA]</scope>
    <source>
        <strain evidence="2 3">CBS 114.80</strain>
    </source>
</reference>
<sequence>MPDPGDNNLGPVTDDDKETGIDESPGGMGPRSSMRPENMSTAPDARAEYDASDGMNRQLLDTGAGFPAQLCDAGPIDNLGDTTVRDFSSLCAEINETLYGRDGSM</sequence>
<dbReference type="Proteomes" id="UP000248817">
    <property type="component" value="Unassembled WGS sequence"/>
</dbReference>
<feature type="region of interest" description="Disordered" evidence="1">
    <location>
        <begin position="1"/>
        <end position="48"/>
    </location>
</feature>
<proteinExistence type="predicted"/>
<evidence type="ECO:0000313" key="2">
    <source>
        <dbReference type="EMBL" id="PYI26765.1"/>
    </source>
</evidence>
<keyword evidence="3" id="KW-1185">Reference proteome</keyword>
<protein>
    <submittedName>
        <fullName evidence="2">Uncharacterized protein</fullName>
    </submittedName>
</protein>
<organism evidence="2 3">
    <name type="scientific">Aspergillus indologenus CBS 114.80</name>
    <dbReference type="NCBI Taxonomy" id="1450541"/>
    <lineage>
        <taxon>Eukaryota</taxon>
        <taxon>Fungi</taxon>
        <taxon>Dikarya</taxon>
        <taxon>Ascomycota</taxon>
        <taxon>Pezizomycotina</taxon>
        <taxon>Eurotiomycetes</taxon>
        <taxon>Eurotiomycetidae</taxon>
        <taxon>Eurotiales</taxon>
        <taxon>Aspergillaceae</taxon>
        <taxon>Aspergillus</taxon>
        <taxon>Aspergillus subgen. Circumdati</taxon>
    </lineage>
</organism>
<dbReference type="AlphaFoldDB" id="A0A2V5HQJ2"/>
<name>A0A2V5HQJ2_9EURO</name>
<accession>A0A2V5HQJ2</accession>